<feature type="domain" description="Plastocyanin-like" evidence="19">
    <location>
        <begin position="462"/>
        <end position="564"/>
    </location>
</feature>
<dbReference type="GO" id="GO:0005507">
    <property type="term" value="F:copper ion binding"/>
    <property type="evidence" value="ECO:0007669"/>
    <property type="project" value="InterPro"/>
</dbReference>
<feature type="disulfide bond" evidence="16">
    <location>
        <begin position="290"/>
        <end position="371"/>
    </location>
</feature>
<dbReference type="OrthoDB" id="2121828at2759"/>
<proteinExistence type="inferred from homology"/>
<protein>
    <recommendedName>
        <fullName evidence="4">ferroxidase</fullName>
        <ecNumber evidence="4">1.16.3.1</ecNumber>
    </recommendedName>
</protein>
<keyword evidence="9" id="KW-0677">Repeat</keyword>
<dbReference type="InterPro" id="IPR002355">
    <property type="entry name" value="Cu_oxidase_Cu_BS"/>
</dbReference>
<keyword evidence="7" id="KW-0479">Metal-binding</keyword>
<evidence type="ECO:0000256" key="5">
    <source>
        <dbReference type="ARBA" id="ARBA00022448"/>
    </source>
</evidence>
<dbReference type="SUPFAM" id="SSF49503">
    <property type="entry name" value="Cupredoxins"/>
    <property type="match status" value="6"/>
</dbReference>
<evidence type="ECO:0000256" key="9">
    <source>
        <dbReference type="ARBA" id="ARBA00022737"/>
    </source>
</evidence>
<dbReference type="PROSITE" id="PS00079">
    <property type="entry name" value="MULTICOPPER_OXIDASE1"/>
    <property type="match status" value="2"/>
</dbReference>
<reference evidence="21" key="1">
    <citation type="submission" date="2025-08" db="UniProtKB">
        <authorList>
            <consortium name="RefSeq"/>
        </authorList>
    </citation>
    <scope>IDENTIFICATION</scope>
</reference>
<organism evidence="20 21">
    <name type="scientific">Clupea harengus</name>
    <name type="common">Atlantic herring</name>
    <dbReference type="NCBI Taxonomy" id="7950"/>
    <lineage>
        <taxon>Eukaryota</taxon>
        <taxon>Metazoa</taxon>
        <taxon>Chordata</taxon>
        <taxon>Craniata</taxon>
        <taxon>Vertebrata</taxon>
        <taxon>Euteleostomi</taxon>
        <taxon>Actinopterygii</taxon>
        <taxon>Neopterygii</taxon>
        <taxon>Teleostei</taxon>
        <taxon>Clupei</taxon>
        <taxon>Clupeiformes</taxon>
        <taxon>Clupeoidei</taxon>
        <taxon>Clupeidae</taxon>
        <taxon>Clupea</taxon>
    </lineage>
</organism>
<accession>A0A6P8FP89</accession>
<evidence type="ECO:0000256" key="17">
    <source>
        <dbReference type="SAM" id="SignalP"/>
    </source>
</evidence>
<dbReference type="InterPro" id="IPR011706">
    <property type="entry name" value="Cu-oxidase_C"/>
</dbReference>
<evidence type="ECO:0000256" key="3">
    <source>
        <dbReference type="ARBA" id="ARBA00010609"/>
    </source>
</evidence>
<evidence type="ECO:0000256" key="1">
    <source>
        <dbReference type="ARBA" id="ARBA00001935"/>
    </source>
</evidence>
<evidence type="ECO:0000256" key="13">
    <source>
        <dbReference type="ARBA" id="ARBA00023136"/>
    </source>
</evidence>
<keyword evidence="6" id="KW-0812">Transmembrane</keyword>
<feature type="domain" description="Plastocyanin-like" evidence="18">
    <location>
        <begin position="273"/>
        <end position="369"/>
    </location>
</feature>
<dbReference type="EC" id="1.16.3.1" evidence="4"/>
<dbReference type="PANTHER" id="PTHR11709">
    <property type="entry name" value="MULTI-COPPER OXIDASE"/>
    <property type="match status" value="1"/>
</dbReference>
<dbReference type="AlphaFoldDB" id="A0A6P8FP89"/>
<name>A0A6P8FP89_CLUHA</name>
<keyword evidence="15" id="KW-0325">Glycoprotein</keyword>
<keyword evidence="11" id="KW-0560">Oxidoreductase</keyword>
<dbReference type="GeneID" id="105890472"/>
<sequence>MQHFEGPSVLLLVCFAMIPNAGCVERTFYIGIQEETWDYAPSGKNLINGKPVSVDEQASVFLRRGPRRIGRVYKKAIYVGYTDGSYTQRLPKPDWLGYLGPVLKGEVGDVFMVHLRNFASRSFSVHPHGVFYKKDSEGALYPDQTSGGLKLDDGVPPGGKHTYRWVVTPDFAPMDGDANCLTWVYHSHVDAPRDIYSGLIGTILTCRTGTLQQDEGPDRAELRRVDVDQDFILMFSVVDENLSWYLDENIQMFCSDPAGVDPDDEDFRESNLMHTINGYVYGNLPGIELCLNRTVAWHLFGMGNEVDMHSVYFHGHTLLDRGHRTDVLSLFPASFITADMVPATTGTWLLNCQVNDHLQAGMQALFQVSSCGNRTDSEPPAEGRVRQYFIASEKVLWNYAPSGMDIPQNILLTANGRQSEVFFGRGGGRLGGVYQKAVYVAYTDDTFSAKRKLTDDEEHLGILGPVIAAEVGDVLQVTFLNRADRNFSIQPHGLQYEKTSEGTQYQDGTVKLGSQVRPGERFTYRWQVRDGPSPDDPPCVSYLYFSGSDPVRDTNSGLVGPLKVCRRGALVLNTNASQSQTGPTREFFVLFTVWDENLSWYLEDNIRAYGTFESDPNNEDFQESNKMHGVNGFMYGNLPGLDMCQGDRVTWHLMGLGTEGDMHGVHFQGNTFQFMGTTRDTLSVFPHTTATVSMQPDTAGVFELSCRVTDHYIGGMRQHYQVRWCGQTSSGVTPPPVLRPVVQYFISADEVEWDYAPDRTWVLQKHNTNPDDSPGNIFVGRGENRIGSKYKKAVYREYTDASFRRAKLRLPEETHLGILGPIIKAEVGEQILITFKNLASRPFNLYAHGVGTMQQTPVQPGETRNIQWNVLERAGPGKSDPNCITYAYYSTADFMKDTASGLIGPLVICRRGVLTADRRQRDVAREFALLFMVFDENQSWYLEDNIQTYLGKADVPEEDEDFQESNMMHGINGKVYGNARGITMVTGEKVQWYLIGMGNEVDIHTVHFHGETFTYKMAQTHRADVYDLFPGTTQTIEMVAGNTGTWLLHCHVADHIHAGMETTFTVTERAGGNTNGAPALKKDWPLLTSLTVCLTLCLLL</sequence>
<keyword evidence="8 17" id="KW-0732">Signal</keyword>
<dbReference type="InterPro" id="IPR033138">
    <property type="entry name" value="Cu_oxidase_CS"/>
</dbReference>
<feature type="signal peptide" evidence="17">
    <location>
        <begin position="1"/>
        <end position="23"/>
    </location>
</feature>
<dbReference type="FunFam" id="2.60.40.420:FF:000009">
    <property type="entry name" value="Ceruloplasmin"/>
    <property type="match status" value="1"/>
</dbReference>
<evidence type="ECO:0000256" key="10">
    <source>
        <dbReference type="ARBA" id="ARBA00022989"/>
    </source>
</evidence>
<evidence type="ECO:0000313" key="21">
    <source>
        <dbReference type="RefSeq" id="XP_031428174.1"/>
    </source>
</evidence>
<evidence type="ECO:0000259" key="18">
    <source>
        <dbReference type="Pfam" id="PF07731"/>
    </source>
</evidence>
<feature type="disulfide bond" evidence="16">
    <location>
        <begin position="883"/>
        <end position="909"/>
    </location>
</feature>
<dbReference type="GO" id="GO:0004322">
    <property type="term" value="F:ferroxidase activity"/>
    <property type="evidence" value="ECO:0007669"/>
    <property type="project" value="UniProtKB-EC"/>
</dbReference>
<evidence type="ECO:0000256" key="12">
    <source>
        <dbReference type="ARBA" id="ARBA00023065"/>
    </source>
</evidence>
<dbReference type="InterPro" id="IPR024715">
    <property type="entry name" value="Factor_5/8-like"/>
</dbReference>
<evidence type="ECO:0000256" key="11">
    <source>
        <dbReference type="ARBA" id="ARBA00023002"/>
    </source>
</evidence>
<dbReference type="PROSITE" id="PS00080">
    <property type="entry name" value="MULTICOPPER_OXIDASE2"/>
    <property type="match status" value="1"/>
</dbReference>
<keyword evidence="10" id="KW-1133">Transmembrane helix</keyword>
<keyword evidence="5" id="KW-0813">Transport</keyword>
<feature type="chain" id="PRO_5027790183" description="ferroxidase" evidence="17">
    <location>
        <begin position="24"/>
        <end position="1100"/>
    </location>
</feature>
<evidence type="ECO:0000313" key="20">
    <source>
        <dbReference type="Proteomes" id="UP000515152"/>
    </source>
</evidence>
<keyword evidence="14 16" id="KW-1015">Disulfide bond</keyword>
<dbReference type="InterPro" id="IPR045087">
    <property type="entry name" value="Cu-oxidase_fam"/>
</dbReference>
<evidence type="ECO:0000256" key="4">
    <source>
        <dbReference type="ARBA" id="ARBA00013107"/>
    </source>
</evidence>
<dbReference type="GO" id="GO:0005886">
    <property type="term" value="C:plasma membrane"/>
    <property type="evidence" value="ECO:0007669"/>
    <property type="project" value="TreeGrafter"/>
</dbReference>
<keyword evidence="13" id="KW-0472">Membrane</keyword>
<dbReference type="InterPro" id="IPR011707">
    <property type="entry name" value="Cu-oxidase-like_N"/>
</dbReference>
<dbReference type="RefSeq" id="XP_031428174.1">
    <property type="nucleotide sequence ID" value="XM_031572314.2"/>
</dbReference>
<comment type="similarity">
    <text evidence="3">Belongs to the multicopper oxidase family.</text>
</comment>
<feature type="domain" description="Plastocyanin-like" evidence="18">
    <location>
        <begin position="966"/>
        <end position="1068"/>
    </location>
</feature>
<dbReference type="Pfam" id="PF07731">
    <property type="entry name" value="Cu-oxidase_2"/>
    <property type="match status" value="2"/>
</dbReference>
<dbReference type="FunFam" id="2.60.40.420:FF:000002">
    <property type="entry name" value="Hephaestin like 1"/>
    <property type="match status" value="2"/>
</dbReference>
<comment type="subcellular location">
    <subcellularLocation>
        <location evidence="2">Membrane</location>
        <topology evidence="2">Single-pass membrane protein</topology>
    </subcellularLocation>
</comment>
<evidence type="ECO:0000256" key="8">
    <source>
        <dbReference type="ARBA" id="ARBA00022729"/>
    </source>
</evidence>
<evidence type="ECO:0000256" key="7">
    <source>
        <dbReference type="ARBA" id="ARBA00022723"/>
    </source>
</evidence>
<dbReference type="Pfam" id="PF07732">
    <property type="entry name" value="Cu-oxidase_3"/>
    <property type="match status" value="1"/>
</dbReference>
<keyword evidence="20" id="KW-1185">Reference proteome</keyword>
<dbReference type="InterPro" id="IPR008972">
    <property type="entry name" value="Cupredoxin"/>
</dbReference>
<evidence type="ECO:0000256" key="6">
    <source>
        <dbReference type="ARBA" id="ARBA00022692"/>
    </source>
</evidence>
<evidence type="ECO:0000256" key="16">
    <source>
        <dbReference type="PIRSR" id="PIRSR000354-1"/>
    </source>
</evidence>
<dbReference type="Proteomes" id="UP000515152">
    <property type="component" value="Chromosome 8"/>
</dbReference>
<dbReference type="GO" id="GO:0006826">
    <property type="term" value="P:iron ion transport"/>
    <property type="evidence" value="ECO:0007669"/>
    <property type="project" value="TreeGrafter"/>
</dbReference>
<gene>
    <name evidence="21" type="primary">LOC105890472</name>
</gene>
<comment type="cofactor">
    <cofactor evidence="1">
        <name>Cu cation</name>
        <dbReference type="ChEBI" id="CHEBI:23378"/>
    </cofactor>
</comment>
<keyword evidence="12" id="KW-0406">Ion transport</keyword>
<evidence type="ECO:0000259" key="19">
    <source>
        <dbReference type="Pfam" id="PF07732"/>
    </source>
</evidence>
<evidence type="ECO:0000256" key="15">
    <source>
        <dbReference type="ARBA" id="ARBA00023180"/>
    </source>
</evidence>
<evidence type="ECO:0000256" key="14">
    <source>
        <dbReference type="ARBA" id="ARBA00023157"/>
    </source>
</evidence>
<dbReference type="Gene3D" id="2.60.40.420">
    <property type="entry name" value="Cupredoxins - blue copper proteins"/>
    <property type="match status" value="4"/>
</dbReference>
<dbReference type="PANTHER" id="PTHR11709:SF504">
    <property type="entry name" value="PLASTOCYANIN-LIKE DOMAIN-CONTAINING PROTEIN"/>
    <property type="match status" value="1"/>
</dbReference>
<dbReference type="PIRSF" id="PIRSF000354">
    <property type="entry name" value="Factors_V_VIII"/>
    <property type="match status" value="1"/>
</dbReference>
<evidence type="ECO:0000256" key="2">
    <source>
        <dbReference type="ARBA" id="ARBA00004167"/>
    </source>
</evidence>
<dbReference type="KEGG" id="char:105890472"/>
<feature type="disulfide bond" evidence="16">
    <location>
        <begin position="180"/>
        <end position="206"/>
    </location>
</feature>